<feature type="region of interest" description="Disordered" evidence="8">
    <location>
        <begin position="414"/>
        <end position="507"/>
    </location>
</feature>
<feature type="compositionally biased region" description="Low complexity" evidence="8">
    <location>
        <begin position="998"/>
        <end position="1009"/>
    </location>
</feature>
<dbReference type="SUPFAM" id="SSF47576">
    <property type="entry name" value="Calponin-homology domain, CH-domain"/>
    <property type="match status" value="1"/>
</dbReference>
<feature type="compositionally biased region" description="Polar residues" evidence="8">
    <location>
        <begin position="1153"/>
        <end position="1162"/>
    </location>
</feature>
<evidence type="ECO:0000313" key="12">
    <source>
        <dbReference type="EMBL" id="SSX33005.1"/>
    </source>
</evidence>
<evidence type="ECO:0000256" key="1">
    <source>
        <dbReference type="ARBA" id="ARBA00004245"/>
    </source>
</evidence>
<dbReference type="InterPro" id="IPR022613">
    <property type="entry name" value="CH_CAMSAP_2"/>
</dbReference>
<dbReference type="InterPro" id="IPR011033">
    <property type="entry name" value="PRC_barrel-like_sf"/>
</dbReference>
<evidence type="ECO:0000256" key="3">
    <source>
        <dbReference type="ARBA" id="ARBA00022701"/>
    </source>
</evidence>
<feature type="compositionally biased region" description="Low complexity" evidence="8">
    <location>
        <begin position="1263"/>
        <end position="1273"/>
    </location>
</feature>
<name>A0A336L6Y6_CULSO</name>
<evidence type="ECO:0000313" key="11">
    <source>
        <dbReference type="EMBL" id="SSX13578.1"/>
    </source>
</evidence>
<feature type="compositionally biased region" description="Polar residues" evidence="8">
    <location>
        <begin position="977"/>
        <end position="990"/>
    </location>
</feature>
<feature type="compositionally biased region" description="Polar residues" evidence="8">
    <location>
        <begin position="33"/>
        <end position="44"/>
    </location>
</feature>
<dbReference type="PANTHER" id="PTHR21595">
    <property type="entry name" value="PATRONIN"/>
    <property type="match status" value="1"/>
</dbReference>
<evidence type="ECO:0000256" key="8">
    <source>
        <dbReference type="SAM" id="MobiDB-lite"/>
    </source>
</evidence>
<dbReference type="VEuPathDB" id="VectorBase:CSON005804"/>
<feature type="region of interest" description="Disordered" evidence="8">
    <location>
        <begin position="1139"/>
        <end position="1250"/>
    </location>
</feature>
<reference evidence="11" key="1">
    <citation type="submission" date="2018-04" db="EMBL/GenBank/DDBJ databases">
        <authorList>
            <person name="Go L.Y."/>
            <person name="Mitchell J.A."/>
        </authorList>
    </citation>
    <scope>NUCLEOTIDE SEQUENCE</scope>
    <source>
        <tissue evidence="11">Whole organism</tissue>
    </source>
</reference>
<evidence type="ECO:0000256" key="4">
    <source>
        <dbReference type="ARBA" id="ARBA00023054"/>
    </source>
</evidence>
<protein>
    <submittedName>
        <fullName evidence="11">CSON005804 protein</fullName>
    </submittedName>
</protein>
<dbReference type="Gene3D" id="3.10.20.360">
    <property type="entry name" value="CKK domain"/>
    <property type="match status" value="1"/>
</dbReference>
<keyword evidence="4 7" id="KW-0175">Coiled coil</keyword>
<dbReference type="Pfam" id="PF11971">
    <property type="entry name" value="CAMSAP_CH"/>
    <property type="match status" value="1"/>
</dbReference>
<dbReference type="GO" id="GO:0030507">
    <property type="term" value="F:spectrin binding"/>
    <property type="evidence" value="ECO:0007669"/>
    <property type="project" value="InterPro"/>
</dbReference>
<dbReference type="SUPFAM" id="SSF50346">
    <property type="entry name" value="PRC-barrel domain"/>
    <property type="match status" value="1"/>
</dbReference>
<feature type="compositionally biased region" description="Polar residues" evidence="8">
    <location>
        <begin position="696"/>
        <end position="713"/>
    </location>
</feature>
<feature type="region of interest" description="Disordered" evidence="8">
    <location>
        <begin position="16"/>
        <end position="44"/>
    </location>
</feature>
<feature type="region of interest" description="Disordered" evidence="8">
    <location>
        <begin position="1523"/>
        <end position="1558"/>
    </location>
</feature>
<organism evidence="11">
    <name type="scientific">Culicoides sonorensis</name>
    <name type="common">Biting midge</name>
    <dbReference type="NCBI Taxonomy" id="179676"/>
    <lineage>
        <taxon>Eukaryota</taxon>
        <taxon>Metazoa</taxon>
        <taxon>Ecdysozoa</taxon>
        <taxon>Arthropoda</taxon>
        <taxon>Hexapoda</taxon>
        <taxon>Insecta</taxon>
        <taxon>Pterygota</taxon>
        <taxon>Neoptera</taxon>
        <taxon>Endopterygota</taxon>
        <taxon>Diptera</taxon>
        <taxon>Nematocera</taxon>
        <taxon>Chironomoidea</taxon>
        <taxon>Ceratopogonidae</taxon>
        <taxon>Ceratopogoninae</taxon>
        <taxon>Culicoides</taxon>
        <taxon>Monoculicoides</taxon>
    </lineage>
</organism>
<sequence length="1726" mass="195567">MVLSLVAIPSSAVKWNNNNNNNNNHNHHHKNESTNPTFPSSGTNTPCSTNNNTFDASLIVAVNNSHQAKQRACMKWILSKAYNNRVPDNLKEPFYRDHEGKEHLQSSIVVGLGNASLYCQVLANLYSDPNYQNRNHFSILQTLSRKGVHCHEVGDVQLTETVLIQTNPLKINAHMSVIEALMVLYAKEIASGDRVASAIARITGAQLADSKNYEQAFLYWVSYVCAALKKRIEQELEIDGLDENGQRLQVPDIPPLRDYKDLCDGVCLAYLISFYCPKIVPWTSVRIKYLPIVEDSIHNVLLVSNFSQKYLPYSVFHMTPEDISYMRGTMKQNLLVLLADLFNLFEIHPAKCVCYPEMEQQVVRSPSGTQLKRPTPPREAPDQSVDDGFIVHRSRGVPTLSSMNEPLIPARIRQAKEKSNNDSKADERGDSIPAGRPSNWGDQRHNTFSGRRSRRNSFSEDSQLTIENFGGSQDQINMIGRFDRGASNDRERRVSNTSAPAPMNYPLEQLQPVRSSLSDARSTLQLGYGSDGSGSEKQDRDDEKTTMGRRRPSVESVSASRNATMRQHSRDNIDGEISRVKQMATTYGNSNDYEKPSPGKMSFAQLSNPTTWQQQTVHHQHSDDIDDVQPYVDASKLSTIRLKLEEKRRHIEQEKRKLEAAVSKYQQKVGKAAFLQAINKGKGEGTSQEESRASKDSSLSSNKTEDSNASSSSKPERPCSLQDITGDPMESRWDMQFDTKKTPDLDQMDIEQYTQSIAMMNTNLTDIQSDIQRLASQQSQIQAQTIQAQQLMHAQQIANILSQQQQYGSQHNINTTGYRPLNSSFGSSPHLSQSPQYNTRPPSRDQHIIQQNVQYVNDQGQYIQNQSQSSYPQVVQGNHPMYARENSQTQIIQNNQYANQQYQQPYHQDSNHYRDMYGGYQQEQQQQQQQQVSNNTFYLHDQQSQVQTPPQPTQRRTWAQSAQMQQQRAQQEQQQQPEMTTWSSHNSQNKIDTRTWKSPSNNSSNESSKGNGGFMLHQNGGNNHEYSNPEQSYQNLFPVHANSPQHRQHRQISQILSNEYNRVDNRMQMTPPDDVMAPQSISFIADDDGDETEEIPVSNSKPVVRPRTAPFNQHQVHHEPENSTKLELNLAKLNITSGNRTYRIPSPTRPAINPNSFQNPQEDTSEKGFYISFDNEQPKRPKPPLRTKRSPKKDKELQNYSNNSSEKEQIEEPMVPRRNFGSHHASPPPNSQYIQQPPVPADRRHLEDVTNQSSQMNNIYHNNYQQNQNNNNNAPKESKALIIGPDSNLDPNSMDEMERKKEKIMLLSLQRRQQQEEAKARKEIEAMTRREREREKEDERARKKEEQAARRAAILEQHKLKKAIEEAEREGKTLDKSDLMLQQKLQQTMPKLRPQKVVRPRPKTIHVESGSVDLSEASSMSSRGKRGSNTNLTGVGMQNSNSNSNTMRRDYYRGSQDSLAMRESPDEYPSSSSTTPIGRRGSYKTGREPVAERGRTLSRIQIAKAGANFRGRKSNSLMNLCDSDSGLGRATPPRRAPSPGMGARHLPSPSGPGSLPPGLMTKRRIFDDGSSDISSAASSMLEYSGPRLYKQPATKSNRGIILNAVEYCVFPGAVNREAKQKVLEKIARAEAKHFLILFRDAGCQFRALYSYYPDNEQIIKLYGTGPSQVDDVMFDKFFKYNSGGKCFAQVHTKHLTVTIDAFTIHNSLWQGKKVALPSKKDMALVI</sequence>
<feature type="compositionally biased region" description="Basic and acidic residues" evidence="8">
    <location>
        <begin position="534"/>
        <end position="546"/>
    </location>
</feature>
<dbReference type="GO" id="GO:0005516">
    <property type="term" value="F:calmodulin binding"/>
    <property type="evidence" value="ECO:0007669"/>
    <property type="project" value="InterPro"/>
</dbReference>
<dbReference type="InterPro" id="IPR001715">
    <property type="entry name" value="CH_dom"/>
</dbReference>
<dbReference type="Pfam" id="PF08683">
    <property type="entry name" value="CAMSAP_CKK"/>
    <property type="match status" value="1"/>
</dbReference>
<feature type="region of interest" description="Disordered" evidence="8">
    <location>
        <begin position="365"/>
        <end position="389"/>
    </location>
</feature>
<dbReference type="EMBL" id="UFQS01002240">
    <property type="protein sequence ID" value="SSX13578.1"/>
    <property type="molecule type" value="Genomic_DNA"/>
</dbReference>
<keyword evidence="2" id="KW-0963">Cytoplasm</keyword>
<comment type="similarity">
    <text evidence="6">Belongs to the CAMSAP1 family.</text>
</comment>
<dbReference type="GO" id="GO:0051011">
    <property type="term" value="F:microtubule minus-end binding"/>
    <property type="evidence" value="ECO:0007669"/>
    <property type="project" value="TreeGrafter"/>
</dbReference>
<evidence type="ECO:0000259" key="9">
    <source>
        <dbReference type="PROSITE" id="PS50021"/>
    </source>
</evidence>
<comment type="subcellular location">
    <subcellularLocation>
        <location evidence="1">Cytoplasm</location>
        <location evidence="1">Cytoskeleton</location>
    </subcellularLocation>
</comment>
<dbReference type="InterPro" id="IPR014797">
    <property type="entry name" value="CKK_CAMSAP"/>
</dbReference>
<dbReference type="InterPro" id="IPR036872">
    <property type="entry name" value="CH_dom_sf"/>
</dbReference>
<evidence type="ECO:0000256" key="7">
    <source>
        <dbReference type="SAM" id="Coils"/>
    </source>
</evidence>
<dbReference type="InterPro" id="IPR038209">
    <property type="entry name" value="CKK_dom_sf"/>
</dbReference>
<evidence type="ECO:0000259" key="10">
    <source>
        <dbReference type="PROSITE" id="PS51508"/>
    </source>
</evidence>
<proteinExistence type="inferred from homology"/>
<feature type="compositionally biased region" description="Polar residues" evidence="8">
    <location>
        <begin position="555"/>
        <end position="566"/>
    </location>
</feature>
<feature type="region of interest" description="Disordered" evidence="8">
    <location>
        <begin position="1263"/>
        <end position="1291"/>
    </location>
</feature>
<dbReference type="InterPro" id="IPR032940">
    <property type="entry name" value="CAMSAP"/>
</dbReference>
<dbReference type="FunFam" id="3.10.20.360:FF:000002">
    <property type="entry name" value="Patronin, isoform M"/>
    <property type="match status" value="1"/>
</dbReference>
<keyword evidence="3 6" id="KW-0493">Microtubule</keyword>
<dbReference type="GO" id="GO:0036449">
    <property type="term" value="C:microtubule minus-end"/>
    <property type="evidence" value="ECO:0007669"/>
    <property type="project" value="TreeGrafter"/>
</dbReference>
<keyword evidence="5" id="KW-0206">Cytoskeleton</keyword>
<dbReference type="GO" id="GO:0031175">
    <property type="term" value="P:neuron projection development"/>
    <property type="evidence" value="ECO:0007669"/>
    <property type="project" value="InterPro"/>
</dbReference>
<dbReference type="PANTHER" id="PTHR21595:SF0">
    <property type="entry name" value="PATRONIN"/>
    <property type="match status" value="1"/>
</dbReference>
<accession>A0A336L6Y6</accession>
<dbReference type="PROSITE" id="PS50021">
    <property type="entry name" value="CH"/>
    <property type="match status" value="1"/>
</dbReference>
<feature type="compositionally biased region" description="Polar residues" evidence="8">
    <location>
        <begin position="1416"/>
        <end position="1446"/>
    </location>
</feature>
<feature type="compositionally biased region" description="Basic and acidic residues" evidence="8">
    <location>
        <begin position="414"/>
        <end position="430"/>
    </location>
</feature>
<feature type="region of interest" description="Disordered" evidence="8">
    <location>
        <begin position="681"/>
        <end position="731"/>
    </location>
</feature>
<dbReference type="GO" id="GO:0031122">
    <property type="term" value="P:cytoplasmic microtubule organization"/>
    <property type="evidence" value="ECO:0007669"/>
    <property type="project" value="TreeGrafter"/>
</dbReference>
<dbReference type="InterPro" id="IPR058042">
    <property type="entry name" value="CAMSAP_N"/>
</dbReference>
<comment type="domain">
    <text evidence="6">The CKK domain binds microtubules.</text>
</comment>
<gene>
    <name evidence="11" type="primary">CSON005804</name>
</gene>
<dbReference type="PROSITE" id="PS51508">
    <property type="entry name" value="CKK"/>
    <property type="match status" value="1"/>
</dbReference>
<dbReference type="Pfam" id="PF17095">
    <property type="entry name" value="CAMSAP_CC1"/>
    <property type="match status" value="1"/>
</dbReference>
<feature type="compositionally biased region" description="Low complexity" evidence="8">
    <location>
        <begin position="1546"/>
        <end position="1558"/>
    </location>
</feature>
<dbReference type="Pfam" id="PF25532">
    <property type="entry name" value="CH_CAMSAP2_N"/>
    <property type="match status" value="1"/>
</dbReference>
<dbReference type="EMBL" id="UFQT01002240">
    <property type="protein sequence ID" value="SSX33005.1"/>
    <property type="molecule type" value="Genomic_DNA"/>
</dbReference>
<feature type="region of interest" description="Disordered" evidence="8">
    <location>
        <begin position="941"/>
        <end position="1027"/>
    </location>
</feature>
<feature type="compositionally biased region" description="Polar residues" evidence="8">
    <location>
        <begin position="460"/>
        <end position="476"/>
    </location>
</feature>
<dbReference type="SMART" id="SM01051">
    <property type="entry name" value="CAMSAP_CKK"/>
    <property type="match status" value="1"/>
</dbReference>
<feature type="coiled-coil region" evidence="7">
    <location>
        <begin position="637"/>
        <end position="668"/>
    </location>
</feature>
<feature type="region of interest" description="Disordered" evidence="8">
    <location>
        <begin position="524"/>
        <end position="575"/>
    </location>
</feature>
<dbReference type="InterPro" id="IPR031372">
    <property type="entry name" value="CAMSAP_CC1"/>
</dbReference>
<feature type="compositionally biased region" description="Basic and acidic residues" evidence="8">
    <location>
        <begin position="1485"/>
        <end position="1495"/>
    </location>
</feature>
<feature type="compositionally biased region" description="Low complexity" evidence="8">
    <location>
        <begin position="942"/>
        <end position="976"/>
    </location>
</feature>
<feature type="region of interest" description="Disordered" evidence="8">
    <location>
        <begin position="1411"/>
        <end position="1497"/>
    </location>
</feature>
<feature type="compositionally biased region" description="Basic residues" evidence="8">
    <location>
        <begin position="1180"/>
        <end position="1192"/>
    </location>
</feature>
<feature type="domain" description="CKK" evidence="10">
    <location>
        <begin position="1585"/>
        <end position="1719"/>
    </location>
</feature>
<feature type="region of interest" description="Disordered" evidence="8">
    <location>
        <begin position="1313"/>
        <end position="1348"/>
    </location>
</feature>
<feature type="compositionally biased region" description="Basic and acidic residues" evidence="8">
    <location>
        <begin position="481"/>
        <end position="494"/>
    </location>
</feature>
<dbReference type="GO" id="GO:0007026">
    <property type="term" value="P:negative regulation of microtubule depolymerization"/>
    <property type="evidence" value="ECO:0007669"/>
    <property type="project" value="TreeGrafter"/>
</dbReference>
<feature type="domain" description="Calponin-homology (CH)" evidence="9">
    <location>
        <begin position="211"/>
        <end position="346"/>
    </location>
</feature>
<evidence type="ECO:0000256" key="5">
    <source>
        <dbReference type="ARBA" id="ARBA00023212"/>
    </source>
</evidence>
<reference evidence="12" key="2">
    <citation type="submission" date="2018-07" db="EMBL/GenBank/DDBJ databases">
        <authorList>
            <person name="Quirk P.G."/>
            <person name="Krulwich T.A."/>
        </authorList>
    </citation>
    <scope>NUCLEOTIDE SEQUENCE</scope>
</reference>
<feature type="region of interest" description="Disordered" evidence="8">
    <location>
        <begin position="811"/>
        <end position="843"/>
    </location>
</feature>
<evidence type="ECO:0000256" key="2">
    <source>
        <dbReference type="ARBA" id="ARBA00022490"/>
    </source>
</evidence>
<evidence type="ECO:0000256" key="6">
    <source>
        <dbReference type="PROSITE-ProRule" id="PRU00841"/>
    </source>
</evidence>
<feature type="compositionally biased region" description="Polar residues" evidence="8">
    <location>
        <begin position="811"/>
        <end position="841"/>
    </location>
</feature>